<feature type="domain" description="C2H2-type" evidence="7">
    <location>
        <begin position="328"/>
        <end position="355"/>
    </location>
</feature>
<feature type="region of interest" description="Disordered" evidence="6">
    <location>
        <begin position="114"/>
        <end position="148"/>
    </location>
</feature>
<proteinExistence type="predicted"/>
<dbReference type="SUPFAM" id="SSF57667">
    <property type="entry name" value="beta-beta-alpha zinc fingers"/>
    <property type="match status" value="1"/>
</dbReference>
<dbReference type="PROSITE" id="PS00028">
    <property type="entry name" value="ZINC_FINGER_C2H2_1"/>
    <property type="match status" value="2"/>
</dbReference>
<protein>
    <submittedName>
        <fullName evidence="9">Zinc finger protein</fullName>
    </submittedName>
</protein>
<dbReference type="GO" id="GO:0045893">
    <property type="term" value="P:positive regulation of DNA-templated transcription"/>
    <property type="evidence" value="ECO:0007669"/>
    <property type="project" value="UniProtKB-ARBA"/>
</dbReference>
<dbReference type="Gene3D" id="3.30.160.60">
    <property type="entry name" value="Classic Zinc Finger"/>
    <property type="match status" value="2"/>
</dbReference>
<dbReference type="FunFam" id="3.30.160.60:FF:001732">
    <property type="entry name" value="Zgc:162936"/>
    <property type="match status" value="1"/>
</dbReference>
<keyword evidence="2" id="KW-0677">Repeat</keyword>
<dbReference type="GO" id="GO:0000785">
    <property type="term" value="C:chromatin"/>
    <property type="evidence" value="ECO:0007669"/>
    <property type="project" value="TreeGrafter"/>
</dbReference>
<evidence type="ECO:0000256" key="1">
    <source>
        <dbReference type="ARBA" id="ARBA00022723"/>
    </source>
</evidence>
<name>A0A1I7UPU2_9PELO</name>
<dbReference type="InterPro" id="IPR013087">
    <property type="entry name" value="Znf_C2H2_type"/>
</dbReference>
<accession>A0A1I7UPU2</accession>
<dbReference type="Pfam" id="PF00096">
    <property type="entry name" value="zf-C2H2"/>
    <property type="match status" value="2"/>
</dbReference>
<dbReference type="GO" id="GO:0005667">
    <property type="term" value="C:transcription regulator complex"/>
    <property type="evidence" value="ECO:0007669"/>
    <property type="project" value="TreeGrafter"/>
</dbReference>
<evidence type="ECO:0000313" key="8">
    <source>
        <dbReference type="Proteomes" id="UP000095282"/>
    </source>
</evidence>
<keyword evidence="3 5" id="KW-0863">Zinc-finger</keyword>
<dbReference type="FunFam" id="3.30.160.60:FF:002725">
    <property type="entry name" value="Zinc finger protein B0310.2"/>
    <property type="match status" value="1"/>
</dbReference>
<dbReference type="WBParaSite" id="Csp11.Scaffold630.g18141.t1">
    <property type="protein sequence ID" value="Csp11.Scaffold630.g18141.t1"/>
    <property type="gene ID" value="Csp11.Scaffold630.g18141"/>
</dbReference>
<dbReference type="PANTHER" id="PTHR14003:SF19">
    <property type="entry name" value="YY2 TRANSCRIPTION FACTOR"/>
    <property type="match status" value="1"/>
</dbReference>
<organism evidence="8 9">
    <name type="scientific">Caenorhabditis tropicalis</name>
    <dbReference type="NCBI Taxonomy" id="1561998"/>
    <lineage>
        <taxon>Eukaryota</taxon>
        <taxon>Metazoa</taxon>
        <taxon>Ecdysozoa</taxon>
        <taxon>Nematoda</taxon>
        <taxon>Chromadorea</taxon>
        <taxon>Rhabditida</taxon>
        <taxon>Rhabditina</taxon>
        <taxon>Rhabditomorpha</taxon>
        <taxon>Rhabditoidea</taxon>
        <taxon>Rhabditidae</taxon>
        <taxon>Peloderinae</taxon>
        <taxon>Caenorhabditis</taxon>
    </lineage>
</organism>
<evidence type="ECO:0000259" key="7">
    <source>
        <dbReference type="PROSITE" id="PS50157"/>
    </source>
</evidence>
<dbReference type="GO" id="GO:0008270">
    <property type="term" value="F:zinc ion binding"/>
    <property type="evidence" value="ECO:0007669"/>
    <property type="project" value="UniProtKB-KW"/>
</dbReference>
<dbReference type="InterPro" id="IPR036236">
    <property type="entry name" value="Znf_C2H2_sf"/>
</dbReference>
<keyword evidence="4" id="KW-0862">Zinc</keyword>
<dbReference type="Proteomes" id="UP000095282">
    <property type="component" value="Unplaced"/>
</dbReference>
<dbReference type="GO" id="GO:0031519">
    <property type="term" value="C:PcG protein complex"/>
    <property type="evidence" value="ECO:0007669"/>
    <property type="project" value="TreeGrafter"/>
</dbReference>
<dbReference type="GO" id="GO:0000981">
    <property type="term" value="F:DNA-binding transcription factor activity, RNA polymerase II-specific"/>
    <property type="evidence" value="ECO:0007669"/>
    <property type="project" value="TreeGrafter"/>
</dbReference>
<dbReference type="AlphaFoldDB" id="A0A1I7UPU2"/>
<reference evidence="9" key="1">
    <citation type="submission" date="2016-11" db="UniProtKB">
        <authorList>
            <consortium name="WormBaseParasite"/>
        </authorList>
    </citation>
    <scope>IDENTIFICATION</scope>
</reference>
<dbReference type="STRING" id="1561998.A0A1I7UPU2"/>
<evidence type="ECO:0000256" key="2">
    <source>
        <dbReference type="ARBA" id="ARBA00022737"/>
    </source>
</evidence>
<dbReference type="PROSITE" id="PS50157">
    <property type="entry name" value="ZINC_FINGER_C2H2_2"/>
    <property type="match status" value="2"/>
</dbReference>
<dbReference type="PANTHER" id="PTHR14003">
    <property type="entry name" value="TRANSCRIPTIONAL REPRESSOR PROTEIN YY"/>
    <property type="match status" value="1"/>
</dbReference>
<keyword evidence="8" id="KW-1185">Reference proteome</keyword>
<dbReference type="GO" id="GO:0000978">
    <property type="term" value="F:RNA polymerase II cis-regulatory region sequence-specific DNA binding"/>
    <property type="evidence" value="ECO:0007669"/>
    <property type="project" value="TreeGrafter"/>
</dbReference>
<feature type="domain" description="C2H2-type" evidence="7">
    <location>
        <begin position="298"/>
        <end position="327"/>
    </location>
</feature>
<evidence type="ECO:0000256" key="5">
    <source>
        <dbReference type="PROSITE-ProRule" id="PRU00042"/>
    </source>
</evidence>
<keyword evidence="1" id="KW-0479">Metal-binding</keyword>
<evidence type="ECO:0000256" key="4">
    <source>
        <dbReference type="ARBA" id="ARBA00022833"/>
    </source>
</evidence>
<evidence type="ECO:0000256" key="3">
    <source>
        <dbReference type="ARBA" id="ARBA00022771"/>
    </source>
</evidence>
<feature type="compositionally biased region" description="Polar residues" evidence="6">
    <location>
        <begin position="262"/>
        <end position="273"/>
    </location>
</feature>
<feature type="region of interest" description="Disordered" evidence="6">
    <location>
        <begin position="254"/>
        <end position="289"/>
    </location>
</feature>
<feature type="compositionally biased region" description="Polar residues" evidence="6">
    <location>
        <begin position="280"/>
        <end position="289"/>
    </location>
</feature>
<evidence type="ECO:0000256" key="6">
    <source>
        <dbReference type="SAM" id="MobiDB-lite"/>
    </source>
</evidence>
<dbReference type="eggNOG" id="KOG1721">
    <property type="taxonomic scope" value="Eukaryota"/>
</dbReference>
<dbReference type="SMART" id="SM00355">
    <property type="entry name" value="ZnF_C2H2"/>
    <property type="match status" value="2"/>
</dbReference>
<sequence length="404" mass="44951">MEHQSKSLIDYFMERMVEPVVSALKEKDFSSEEFVVPLKRKIEQLGENLVSEINRSKNSAEVSQTITYLLDKVDEMEYEAPSPLSSTTEDLSTEGMSITEMVLLNTLCSSDSMQSSESEIKECVESPPPIPDDSVKGMSSRKRAKRSLEDTVQMLSKENSTSPPPPINRIPVPFVIPPVPFPHTVMHRWLGSPFANPVYMNMFQPPKPSEEQLAALMKMSMHAANIFRNASHPPIPIQPSCPESDTEDIKIEVESDEGEVSPSPSNGDITENESSSSSSGAMTSPTSGDGDSMLEKPFICMHNNCGKRFANKFLLKKHMFIHTGLRPHTCPHCHKKFNRKDNLLRHKKTHNPVESHIPILPKNPFPALTPIPGLHNIALTQGFSHFHALKMSLENGATAVRSLS</sequence>
<evidence type="ECO:0000313" key="9">
    <source>
        <dbReference type="WBParaSite" id="Csp11.Scaffold630.g18141.t1"/>
    </source>
</evidence>